<dbReference type="NCBIfam" id="TIGR00654">
    <property type="entry name" value="PhzF_family"/>
    <property type="match status" value="1"/>
</dbReference>
<dbReference type="RefSeq" id="WP_147656513.1">
    <property type="nucleotide sequence ID" value="NZ_BMFM01000001.1"/>
</dbReference>
<accession>A0A5B9DQE8</accession>
<dbReference type="Gene3D" id="3.10.310.10">
    <property type="entry name" value="Diaminopimelate Epimerase, Chain A, domain 1"/>
    <property type="match status" value="2"/>
</dbReference>
<dbReference type="EMBL" id="CP041690">
    <property type="protein sequence ID" value="QEE21316.1"/>
    <property type="molecule type" value="Genomic_DNA"/>
</dbReference>
<sequence length="298" mass="31554">MRLNYQILDVFTDRAFAGNPLAVVMDADGLSGEQMQAIAREFNLSETIFLSAPADGAHMASARIFTVGGELPFAGHPTVGGSVALGLRHQAERVTIEEKVGLIVADVALASQTLGHAEFDLPRLPAVAGEAAGIERTAAALGLLPEDIGCEGFAPAVWSAGVEHYLVPVRDAQALARIRLDANGWAETFPIGRHFVFAFTATPEEPENDYAARMLSALIGEDPATGSAAASLTGALAERIGFDDGEARVRIRQGHEMGRPSLIEVYLRKAGGRLVQGRVGGEAVLIAEGVLHWDEPVR</sequence>
<dbReference type="GO" id="GO:0016853">
    <property type="term" value="F:isomerase activity"/>
    <property type="evidence" value="ECO:0007669"/>
    <property type="project" value="TreeGrafter"/>
</dbReference>
<protein>
    <submittedName>
        <fullName evidence="2">PhzF family phenazine biosynthesis protein</fullName>
    </submittedName>
</protein>
<dbReference type="KEGG" id="yti:FNA67_14475"/>
<evidence type="ECO:0000256" key="1">
    <source>
        <dbReference type="ARBA" id="ARBA00008270"/>
    </source>
</evidence>
<reference evidence="2 3" key="1">
    <citation type="journal article" date="2015" name="Int. J. Syst. Evol. Microbiol.">
        <title>Youhaiella tibetensis gen. nov., sp. nov., isolated from subsurface sediment.</title>
        <authorList>
            <person name="Wang Y.X."/>
            <person name="Huang F.Q."/>
            <person name="Nogi Y."/>
            <person name="Pang S.J."/>
            <person name="Wang P.K."/>
            <person name="Lv J."/>
        </authorList>
    </citation>
    <scope>NUCLEOTIDE SEQUENCE [LARGE SCALE GENOMIC DNA]</scope>
    <source>
        <strain evidence="3">fig4</strain>
    </source>
</reference>
<dbReference type="PIRSF" id="PIRSF016184">
    <property type="entry name" value="PhzC_PhzF"/>
    <property type="match status" value="1"/>
</dbReference>
<dbReference type="Proteomes" id="UP000321062">
    <property type="component" value="Chromosome"/>
</dbReference>
<dbReference type="AlphaFoldDB" id="A0A5B9DQE8"/>
<gene>
    <name evidence="2" type="ORF">FNA67_14475</name>
</gene>
<comment type="similarity">
    <text evidence="1">Belongs to the PhzF family.</text>
</comment>
<proteinExistence type="inferred from homology"/>
<dbReference type="InterPro" id="IPR003719">
    <property type="entry name" value="Phenazine_PhzF-like"/>
</dbReference>
<dbReference type="GO" id="GO:0005737">
    <property type="term" value="C:cytoplasm"/>
    <property type="evidence" value="ECO:0007669"/>
    <property type="project" value="TreeGrafter"/>
</dbReference>
<evidence type="ECO:0000313" key="2">
    <source>
        <dbReference type="EMBL" id="QEE21316.1"/>
    </source>
</evidence>
<dbReference type="Pfam" id="PF02567">
    <property type="entry name" value="PhzC-PhzF"/>
    <property type="match status" value="1"/>
</dbReference>
<dbReference type="PANTHER" id="PTHR13774:SF32">
    <property type="entry name" value="ANTISENSE-ENHANCING SEQUENCE 1"/>
    <property type="match status" value="1"/>
</dbReference>
<name>A0A5B9DQE8_9HYPH</name>
<dbReference type="PANTHER" id="PTHR13774">
    <property type="entry name" value="PHENAZINE BIOSYNTHESIS PROTEIN"/>
    <property type="match status" value="1"/>
</dbReference>
<keyword evidence="3" id="KW-1185">Reference proteome</keyword>
<evidence type="ECO:0000313" key="3">
    <source>
        <dbReference type="Proteomes" id="UP000321062"/>
    </source>
</evidence>
<dbReference type="SUPFAM" id="SSF54506">
    <property type="entry name" value="Diaminopimelate epimerase-like"/>
    <property type="match status" value="1"/>
</dbReference>
<dbReference type="OrthoDB" id="9788221at2"/>
<organism evidence="2 3">
    <name type="scientific">Paradevosia tibetensis</name>
    <dbReference type="NCBI Taxonomy" id="1447062"/>
    <lineage>
        <taxon>Bacteria</taxon>
        <taxon>Pseudomonadati</taxon>
        <taxon>Pseudomonadota</taxon>
        <taxon>Alphaproteobacteria</taxon>
        <taxon>Hyphomicrobiales</taxon>
        <taxon>Devosiaceae</taxon>
        <taxon>Paradevosia</taxon>
    </lineage>
</organism>